<sequence length="52" mass="5804">MLLHASIGYHVIVQRFVYGYLSELTNMEVNSGSVILTELIFHSSDSVDTDSN</sequence>
<organism evidence="1 2">
    <name type="scientific">Haloquadratum walsbyi J07HQW2</name>
    <dbReference type="NCBI Taxonomy" id="1238425"/>
    <lineage>
        <taxon>Archaea</taxon>
        <taxon>Methanobacteriati</taxon>
        <taxon>Methanobacteriota</taxon>
        <taxon>Stenosarchaea group</taxon>
        <taxon>Halobacteria</taxon>
        <taxon>Halobacteriales</taxon>
        <taxon>Haloferacaceae</taxon>
        <taxon>Haloquadratum</taxon>
    </lineage>
</organism>
<reference evidence="1 2" key="1">
    <citation type="journal article" date="2013" name="PLoS ONE">
        <title>Assembly-driven community genomics of a hypersaline microbial ecosystem.</title>
        <authorList>
            <person name="Podell S."/>
            <person name="Ugalde J.A."/>
            <person name="Narasingarao P."/>
            <person name="Banfield J.F."/>
            <person name="Heidelberg K.B."/>
            <person name="Allen E.E."/>
        </authorList>
    </citation>
    <scope>NUCLEOTIDE SEQUENCE [LARGE SCALE GENOMIC DNA]</scope>
    <source>
        <strain evidence="2">J07HQW2</strain>
    </source>
</reference>
<dbReference type="HOGENOM" id="CLU_3075282_0_0_2"/>
<evidence type="ECO:0000313" key="1">
    <source>
        <dbReference type="EMBL" id="ERG95444.1"/>
    </source>
</evidence>
<evidence type="ECO:0000313" key="2">
    <source>
        <dbReference type="Proteomes" id="UP000030710"/>
    </source>
</evidence>
<dbReference type="Proteomes" id="UP000030710">
    <property type="component" value="Unassembled WGS sequence"/>
</dbReference>
<dbReference type="EMBL" id="KE356561">
    <property type="protein sequence ID" value="ERG95444.1"/>
    <property type="molecule type" value="Genomic_DNA"/>
</dbReference>
<gene>
    <name evidence="1" type="ORF">J07HQW2_01901</name>
</gene>
<proteinExistence type="predicted"/>
<dbReference type="AlphaFoldDB" id="U1MY86"/>
<name>U1MY86_9EURY</name>
<accession>U1MY86</accession>
<protein>
    <submittedName>
        <fullName evidence="1">Uncharacterized protein</fullName>
    </submittedName>
</protein>